<comment type="subunit">
    <text evidence="10">Forms a DNA-binding heterodimer with transcription factor PBX1.</text>
</comment>
<name>A0A7N5K8Q2_AILME</name>
<evidence type="ECO:0000313" key="12">
    <source>
        <dbReference type="Ensembl" id="ENSAMEP00000036302.1"/>
    </source>
</evidence>
<feature type="compositionally biased region" description="Low complexity" evidence="11">
    <location>
        <begin position="108"/>
        <end position="118"/>
    </location>
</feature>
<evidence type="ECO:0000256" key="7">
    <source>
        <dbReference type="ARBA" id="ARBA00023163"/>
    </source>
</evidence>
<dbReference type="GO" id="GO:0045944">
    <property type="term" value="P:positive regulation of transcription by RNA polymerase II"/>
    <property type="evidence" value="ECO:0007669"/>
    <property type="project" value="TreeGrafter"/>
</dbReference>
<evidence type="ECO:0000256" key="11">
    <source>
        <dbReference type="SAM" id="MobiDB-lite"/>
    </source>
</evidence>
<keyword evidence="8" id="KW-0539">Nucleus</keyword>
<evidence type="ECO:0000256" key="1">
    <source>
        <dbReference type="ARBA" id="ARBA00003263"/>
    </source>
</evidence>
<evidence type="ECO:0000256" key="10">
    <source>
        <dbReference type="ARBA" id="ARBA00038700"/>
    </source>
</evidence>
<sequence>MAMSSYMVNSKYVDPKFPPCEEYLQGGYLGEQGADYYSGGVQGADFQPPGLYPRPDFGEQTFGGGGPGPGSALPTRGHGQEASGPGGHYGAPGEPCPAPPAPPPAPLPSARACSQPGGPKQPPPGTALKQPAVVYPWMKKVHVNSVNPNYTGGEPKRSRTAYTRQQVLELEKEFHFNSCSGPAFAATGQGPPHGPDDLIEEGTLGPFLPALLAEPKLRGQAGLAVTSLGSKYILQC</sequence>
<dbReference type="GO" id="GO:0000981">
    <property type="term" value="F:DNA-binding transcription factor activity, RNA polymerase II-specific"/>
    <property type="evidence" value="ECO:0007669"/>
    <property type="project" value="TreeGrafter"/>
</dbReference>
<keyword evidence="13" id="KW-1185">Reference proteome</keyword>
<evidence type="ECO:0000256" key="5">
    <source>
        <dbReference type="ARBA" id="ARBA00023125"/>
    </source>
</evidence>
<evidence type="ECO:0000256" key="2">
    <source>
        <dbReference type="ARBA" id="ARBA00004123"/>
    </source>
</evidence>
<dbReference type="PRINTS" id="PR00025">
    <property type="entry name" value="ANTENNAPEDIA"/>
</dbReference>
<dbReference type="CDD" id="cd00086">
    <property type="entry name" value="homeodomain"/>
    <property type="match status" value="1"/>
</dbReference>
<dbReference type="Proteomes" id="UP000008912">
    <property type="component" value="Unassembled WGS sequence"/>
</dbReference>
<dbReference type="InterPro" id="IPR001356">
    <property type="entry name" value="HD"/>
</dbReference>
<dbReference type="GO" id="GO:0048704">
    <property type="term" value="P:embryonic skeletal system morphogenesis"/>
    <property type="evidence" value="ECO:0007669"/>
    <property type="project" value="TreeGrafter"/>
</dbReference>
<dbReference type="InterPro" id="IPR050609">
    <property type="entry name" value="Antp_homeobox_Deformed_sf"/>
</dbReference>
<reference evidence="12" key="2">
    <citation type="submission" date="2025-08" db="UniProtKB">
        <authorList>
            <consortium name="Ensembl"/>
        </authorList>
    </citation>
    <scope>IDENTIFICATION</scope>
</reference>
<dbReference type="GO" id="GO:0009952">
    <property type="term" value="P:anterior/posterior pattern specification"/>
    <property type="evidence" value="ECO:0007669"/>
    <property type="project" value="TreeGrafter"/>
</dbReference>
<dbReference type="Gene3D" id="1.10.10.60">
    <property type="entry name" value="Homeodomain-like"/>
    <property type="match status" value="1"/>
</dbReference>
<evidence type="ECO:0000313" key="13">
    <source>
        <dbReference type="Proteomes" id="UP000008912"/>
    </source>
</evidence>
<dbReference type="GO" id="GO:0005654">
    <property type="term" value="C:nucleoplasm"/>
    <property type="evidence" value="ECO:0007669"/>
    <property type="project" value="TreeGrafter"/>
</dbReference>
<feature type="compositionally biased region" description="Pro residues" evidence="11">
    <location>
        <begin position="94"/>
        <end position="107"/>
    </location>
</feature>
<dbReference type="InterPro" id="IPR009057">
    <property type="entry name" value="Homeodomain-like_sf"/>
</dbReference>
<keyword evidence="3" id="KW-0217">Developmental protein</keyword>
<evidence type="ECO:0000256" key="8">
    <source>
        <dbReference type="ARBA" id="ARBA00023242"/>
    </source>
</evidence>
<evidence type="ECO:0000256" key="3">
    <source>
        <dbReference type="ARBA" id="ARBA00022473"/>
    </source>
</evidence>
<feature type="region of interest" description="Disordered" evidence="11">
    <location>
        <begin position="41"/>
        <end position="129"/>
    </location>
</feature>
<dbReference type="SUPFAM" id="SSF46689">
    <property type="entry name" value="Homeodomain-like"/>
    <property type="match status" value="1"/>
</dbReference>
<keyword evidence="5" id="KW-0238">DNA-binding</keyword>
<reference evidence="12 13" key="1">
    <citation type="journal article" date="2010" name="Nature">
        <title>The sequence and de novo assembly of the giant panda genome.</title>
        <authorList>
            <person name="Li R."/>
            <person name="Fan W."/>
            <person name="Tian G."/>
            <person name="Zhu H."/>
            <person name="He L."/>
            <person name="Cai J."/>
            <person name="Huang Q."/>
            <person name="Cai Q."/>
            <person name="Li B."/>
            <person name="Bai Y."/>
            <person name="Zhang Z."/>
            <person name="Zhang Y."/>
            <person name="Wang W."/>
            <person name="Li J."/>
            <person name="Wei F."/>
            <person name="Li H."/>
            <person name="Jian M."/>
            <person name="Li J."/>
            <person name="Zhang Z."/>
            <person name="Nielsen R."/>
            <person name="Li D."/>
            <person name="Gu W."/>
            <person name="Yang Z."/>
            <person name="Xuan Z."/>
            <person name="Ryder O.A."/>
            <person name="Leung F.C."/>
            <person name="Zhou Y."/>
            <person name="Cao J."/>
            <person name="Sun X."/>
            <person name="Fu Y."/>
            <person name="Fang X."/>
            <person name="Guo X."/>
            <person name="Wang B."/>
            <person name="Hou R."/>
            <person name="Shen F."/>
            <person name="Mu B."/>
            <person name="Ni P."/>
            <person name="Lin R."/>
            <person name="Qian W."/>
            <person name="Wang G."/>
            <person name="Yu C."/>
            <person name="Nie W."/>
            <person name="Wang J."/>
            <person name="Wu Z."/>
            <person name="Liang H."/>
            <person name="Min J."/>
            <person name="Wu Q."/>
            <person name="Cheng S."/>
            <person name="Ruan J."/>
            <person name="Wang M."/>
            <person name="Shi Z."/>
            <person name="Wen M."/>
            <person name="Liu B."/>
            <person name="Ren X."/>
            <person name="Zheng H."/>
            <person name="Dong D."/>
            <person name="Cook K."/>
            <person name="Shan G."/>
            <person name="Zhang H."/>
            <person name="Kosiol C."/>
            <person name="Xie X."/>
            <person name="Lu Z."/>
            <person name="Zheng H."/>
            <person name="Li Y."/>
            <person name="Steiner C.C."/>
            <person name="Lam T.T."/>
            <person name="Lin S."/>
            <person name="Zhang Q."/>
            <person name="Li G."/>
            <person name="Tian J."/>
            <person name="Gong T."/>
            <person name="Liu H."/>
            <person name="Zhang D."/>
            <person name="Fang L."/>
            <person name="Ye C."/>
            <person name="Zhang J."/>
            <person name="Hu W."/>
            <person name="Xu A."/>
            <person name="Ren Y."/>
            <person name="Zhang G."/>
            <person name="Bruford M.W."/>
            <person name="Li Q."/>
            <person name="Ma L."/>
            <person name="Guo Y."/>
            <person name="An N."/>
            <person name="Hu Y."/>
            <person name="Zheng Y."/>
            <person name="Shi Y."/>
            <person name="Li Z."/>
            <person name="Liu Q."/>
            <person name="Chen Y."/>
            <person name="Zhao J."/>
            <person name="Qu N."/>
            <person name="Zhao S."/>
            <person name="Tian F."/>
            <person name="Wang X."/>
            <person name="Wang H."/>
            <person name="Xu L."/>
            <person name="Liu X."/>
            <person name="Vinar T."/>
            <person name="Wang Y."/>
            <person name="Lam T.W."/>
            <person name="Yiu S.M."/>
            <person name="Liu S."/>
            <person name="Zhang H."/>
            <person name="Li D."/>
            <person name="Huang Y."/>
            <person name="Wang X."/>
            <person name="Yang G."/>
            <person name="Jiang Z."/>
            <person name="Wang J."/>
            <person name="Qin N."/>
            <person name="Li L."/>
            <person name="Li J."/>
            <person name="Bolund L."/>
            <person name="Kristiansen K."/>
            <person name="Wong G.K."/>
            <person name="Olson M."/>
            <person name="Zhang X."/>
            <person name="Li S."/>
            <person name="Yang H."/>
            <person name="Wang J."/>
            <person name="Wang J."/>
        </authorList>
    </citation>
    <scope>NUCLEOTIDE SEQUENCE [LARGE SCALE GENOMIC DNA]</scope>
</reference>
<gene>
    <name evidence="12" type="primary">HOXD4</name>
</gene>
<keyword evidence="4" id="KW-0805">Transcription regulation</keyword>
<protein>
    <submittedName>
        <fullName evidence="12">Homeobox D4</fullName>
    </submittedName>
</protein>
<comment type="similarity">
    <text evidence="9">Belongs to the Antp homeobox family. Deformed subfamily.</text>
</comment>
<evidence type="ECO:0000256" key="6">
    <source>
        <dbReference type="ARBA" id="ARBA00023155"/>
    </source>
</evidence>
<organism evidence="12 13">
    <name type="scientific">Ailuropoda melanoleuca</name>
    <name type="common">Giant panda</name>
    <dbReference type="NCBI Taxonomy" id="9646"/>
    <lineage>
        <taxon>Eukaryota</taxon>
        <taxon>Metazoa</taxon>
        <taxon>Chordata</taxon>
        <taxon>Craniata</taxon>
        <taxon>Vertebrata</taxon>
        <taxon>Euteleostomi</taxon>
        <taxon>Mammalia</taxon>
        <taxon>Eutheria</taxon>
        <taxon>Laurasiatheria</taxon>
        <taxon>Carnivora</taxon>
        <taxon>Caniformia</taxon>
        <taxon>Ursidae</taxon>
        <taxon>Ailuropoda</taxon>
    </lineage>
</organism>
<accession>A0A7N5K8Q2</accession>
<dbReference type="AlphaFoldDB" id="A0A7N5K8Q2"/>
<dbReference type="PANTHER" id="PTHR45771">
    <property type="entry name" value="HOMEOTIC PROTEIN DEFORMED"/>
    <property type="match status" value="1"/>
</dbReference>
<dbReference type="InterPro" id="IPR017995">
    <property type="entry name" value="Homeobox_antennapedia"/>
</dbReference>
<keyword evidence="7" id="KW-0804">Transcription</keyword>
<comment type="function">
    <text evidence="1">Sequence-specific transcription factor which is part of a developmental regulatory system that provides cells with specific positional identities on the anterior-posterior axis.</text>
</comment>
<dbReference type="PANTHER" id="PTHR45771:SF5">
    <property type="entry name" value="HOMEOBOX PROTEIN HOX-D4"/>
    <property type="match status" value="1"/>
</dbReference>
<dbReference type="GeneTree" id="ENSGT00940000157270"/>
<dbReference type="GO" id="GO:0000978">
    <property type="term" value="F:RNA polymerase II cis-regulatory region sequence-specific DNA binding"/>
    <property type="evidence" value="ECO:0007669"/>
    <property type="project" value="TreeGrafter"/>
</dbReference>
<proteinExistence type="inferred from homology"/>
<keyword evidence="6" id="KW-0371">Homeobox</keyword>
<dbReference type="InterPro" id="IPR001827">
    <property type="entry name" value="Homeobox_Antennapedia_CS"/>
</dbReference>
<dbReference type="Ensembl" id="ENSAMET00000050294.1">
    <property type="protein sequence ID" value="ENSAMEP00000036302.1"/>
    <property type="gene ID" value="ENSAMEG00000025663.1"/>
</dbReference>
<evidence type="ECO:0000256" key="9">
    <source>
        <dbReference type="ARBA" id="ARBA00038235"/>
    </source>
</evidence>
<comment type="subcellular location">
    <subcellularLocation>
        <location evidence="2">Nucleus</location>
    </subcellularLocation>
</comment>
<evidence type="ECO:0000256" key="4">
    <source>
        <dbReference type="ARBA" id="ARBA00023015"/>
    </source>
</evidence>
<dbReference type="PROSITE" id="PS00032">
    <property type="entry name" value="ANTENNAPEDIA"/>
    <property type="match status" value="1"/>
</dbReference>
<reference evidence="12" key="3">
    <citation type="submission" date="2025-09" db="UniProtKB">
        <authorList>
            <consortium name="Ensembl"/>
        </authorList>
    </citation>
    <scope>IDENTIFICATION</scope>
</reference>